<dbReference type="SUPFAM" id="SSF56954">
    <property type="entry name" value="Outer membrane efflux proteins (OEP)"/>
    <property type="match status" value="1"/>
</dbReference>
<keyword evidence="4" id="KW-1185">Reference proteome</keyword>
<dbReference type="GO" id="GO:0015562">
    <property type="term" value="F:efflux transmembrane transporter activity"/>
    <property type="evidence" value="ECO:0007669"/>
    <property type="project" value="InterPro"/>
</dbReference>
<dbReference type="PANTHER" id="PTHR30203">
    <property type="entry name" value="OUTER MEMBRANE CATION EFFLUX PROTEIN"/>
    <property type="match status" value="1"/>
</dbReference>
<keyword evidence="2" id="KW-0449">Lipoprotein</keyword>
<keyword evidence="2" id="KW-0472">Membrane</keyword>
<keyword evidence="2" id="KW-0564">Palmitate</keyword>
<evidence type="ECO:0000256" key="2">
    <source>
        <dbReference type="RuleBase" id="RU362097"/>
    </source>
</evidence>
<sequence length="461" mass="48651">MKRIVPFVTIAALAGCAGPRPEPPAAAAVQPPPAWRNALDGEAIVAHGWWRGFGDPVLTRIVETALANNMDIAIAASRVEEARAQFRFAEGQRLPSLVAAAAGSEQRSVNAFGIGTNQTVGQAQLSAAYDLDLFGRLSSVSAAARASLLATEAARDTIRLAIASSAASGYILLRSLDARLVLLRDTLAARAESLHIARRRAEAGYSTRLELQQAEAEYHATEQLIPSVELAISRQEDGLRLLLGESPGAIERGTAFAMLRPLPVPSALPSAMLRRRPDIAQAEQQLVAADRSLDAARAAFMPGIQLTASGGYVASTLLSDPIGIFSLGGSILAPLFQGGRLHAQADAASARRDQAAIAYRRAALTAFREVEDALAAVRRTAEQEHALAAQREALAGALRLATNRYQAGYSPYLDQLDAQRGLLAAELALVQSRADRLTALISLYQSLGGGWDAAPTHGAPG</sequence>
<dbReference type="NCBIfam" id="TIGR01845">
    <property type="entry name" value="outer_NodT"/>
    <property type="match status" value="1"/>
</dbReference>
<evidence type="ECO:0000256" key="1">
    <source>
        <dbReference type="ARBA" id="ARBA00007613"/>
    </source>
</evidence>
<gene>
    <name evidence="3" type="ORF">CLG96_11455</name>
</gene>
<comment type="subcellular location">
    <subcellularLocation>
        <location evidence="2">Cell membrane</location>
        <topology evidence="2">Lipid-anchor</topology>
    </subcellularLocation>
</comment>
<protein>
    <submittedName>
        <fullName evidence="3">RND transporter</fullName>
    </submittedName>
</protein>
<dbReference type="EMBL" id="NWBU01000010">
    <property type="protein sequence ID" value="PTQ09789.1"/>
    <property type="molecule type" value="Genomic_DNA"/>
</dbReference>
<accession>A0A2T5FVI0</accession>
<evidence type="ECO:0000313" key="4">
    <source>
        <dbReference type="Proteomes" id="UP000244162"/>
    </source>
</evidence>
<proteinExistence type="inferred from homology"/>
<comment type="similarity">
    <text evidence="1 2">Belongs to the outer membrane factor (OMF) (TC 1.B.17) family.</text>
</comment>
<dbReference type="GO" id="GO:0005886">
    <property type="term" value="C:plasma membrane"/>
    <property type="evidence" value="ECO:0007669"/>
    <property type="project" value="UniProtKB-SubCell"/>
</dbReference>
<dbReference type="Pfam" id="PF02321">
    <property type="entry name" value="OEP"/>
    <property type="match status" value="2"/>
</dbReference>
<dbReference type="AlphaFoldDB" id="A0A2T5FVI0"/>
<organism evidence="3 4">
    <name type="scientific">Sphingomonas oleivorans</name>
    <dbReference type="NCBI Taxonomy" id="1735121"/>
    <lineage>
        <taxon>Bacteria</taxon>
        <taxon>Pseudomonadati</taxon>
        <taxon>Pseudomonadota</taxon>
        <taxon>Alphaproteobacteria</taxon>
        <taxon>Sphingomonadales</taxon>
        <taxon>Sphingomonadaceae</taxon>
        <taxon>Sphingomonas</taxon>
    </lineage>
</organism>
<dbReference type="OrthoDB" id="9783100at2"/>
<keyword evidence="2" id="KW-0812">Transmembrane</keyword>
<dbReference type="RefSeq" id="WP_107968143.1">
    <property type="nucleotide sequence ID" value="NZ_NWBU01000010.1"/>
</dbReference>
<dbReference type="Proteomes" id="UP000244162">
    <property type="component" value="Unassembled WGS sequence"/>
</dbReference>
<dbReference type="Gene3D" id="1.20.1600.10">
    <property type="entry name" value="Outer membrane efflux proteins (OEP)"/>
    <property type="match status" value="1"/>
</dbReference>
<name>A0A2T5FVI0_9SPHN</name>
<dbReference type="InterPro" id="IPR010131">
    <property type="entry name" value="MdtP/NodT-like"/>
</dbReference>
<reference evidence="3 4" key="1">
    <citation type="submission" date="2017-09" db="EMBL/GenBank/DDBJ databases">
        <title>Sphingomonas panjinensis sp.nov., isolated from oil-contaminated soil.</title>
        <authorList>
            <person name="Wang L."/>
            <person name="Chen L."/>
        </authorList>
    </citation>
    <scope>NUCLEOTIDE SEQUENCE [LARGE SCALE GENOMIC DNA]</scope>
    <source>
        <strain evidence="3 4">FW-11</strain>
    </source>
</reference>
<dbReference type="Gene3D" id="2.20.200.10">
    <property type="entry name" value="Outer membrane efflux proteins (OEP)"/>
    <property type="match status" value="1"/>
</dbReference>
<comment type="caution">
    <text evidence="3">The sequence shown here is derived from an EMBL/GenBank/DDBJ whole genome shotgun (WGS) entry which is preliminary data.</text>
</comment>
<dbReference type="InterPro" id="IPR003423">
    <property type="entry name" value="OMP_efflux"/>
</dbReference>
<evidence type="ECO:0000313" key="3">
    <source>
        <dbReference type="EMBL" id="PTQ09789.1"/>
    </source>
</evidence>
<dbReference type="PROSITE" id="PS51257">
    <property type="entry name" value="PROKAR_LIPOPROTEIN"/>
    <property type="match status" value="1"/>
</dbReference>
<keyword evidence="2" id="KW-1134">Transmembrane beta strand</keyword>